<comment type="caution">
    <text evidence="1">The sequence shown here is derived from an EMBL/GenBank/DDBJ whole genome shotgun (WGS) entry which is preliminary data.</text>
</comment>
<reference evidence="1" key="1">
    <citation type="submission" date="2023-07" db="EMBL/GenBank/DDBJ databases">
        <title>Chromosome-level Genome Assembly of Striped Snakehead (Channa striata).</title>
        <authorList>
            <person name="Liu H."/>
        </authorList>
    </citation>
    <scope>NUCLEOTIDE SEQUENCE</scope>
    <source>
        <strain evidence="1">Gz</strain>
        <tissue evidence="1">Muscle</tissue>
    </source>
</reference>
<evidence type="ECO:0000313" key="1">
    <source>
        <dbReference type="EMBL" id="KAK2837657.1"/>
    </source>
</evidence>
<dbReference type="EMBL" id="JAUPFM010000011">
    <property type="protein sequence ID" value="KAK2837657.1"/>
    <property type="molecule type" value="Genomic_DNA"/>
</dbReference>
<keyword evidence="2" id="KW-1185">Reference proteome</keyword>
<accession>A0AA88MKQ7</accession>
<proteinExistence type="predicted"/>
<name>A0AA88MKQ7_CHASR</name>
<evidence type="ECO:0000313" key="2">
    <source>
        <dbReference type="Proteomes" id="UP001187415"/>
    </source>
</evidence>
<protein>
    <submittedName>
        <fullName evidence="1">Uncharacterized protein</fullName>
    </submittedName>
</protein>
<sequence>MQGAVAFIAPSQRRITNQTLTTNKDEQEQLRCSLQVLRLCSDKCQPALFFVWVFLLNQRSPLADRTNKSTLTELCLSSVYLWSDGTHRHQSSLILLAVSSLSFC</sequence>
<dbReference type="Proteomes" id="UP001187415">
    <property type="component" value="Unassembled WGS sequence"/>
</dbReference>
<gene>
    <name evidence="1" type="ORF">Q5P01_014869</name>
</gene>
<dbReference type="AlphaFoldDB" id="A0AA88MKQ7"/>
<organism evidence="1 2">
    <name type="scientific">Channa striata</name>
    <name type="common">Snakehead murrel</name>
    <name type="synonym">Ophicephalus striatus</name>
    <dbReference type="NCBI Taxonomy" id="64152"/>
    <lineage>
        <taxon>Eukaryota</taxon>
        <taxon>Metazoa</taxon>
        <taxon>Chordata</taxon>
        <taxon>Craniata</taxon>
        <taxon>Vertebrata</taxon>
        <taxon>Euteleostomi</taxon>
        <taxon>Actinopterygii</taxon>
        <taxon>Neopterygii</taxon>
        <taxon>Teleostei</taxon>
        <taxon>Neoteleostei</taxon>
        <taxon>Acanthomorphata</taxon>
        <taxon>Anabantaria</taxon>
        <taxon>Anabantiformes</taxon>
        <taxon>Channoidei</taxon>
        <taxon>Channidae</taxon>
        <taxon>Channa</taxon>
    </lineage>
</organism>